<organism evidence="6 7">
    <name type="scientific">Desulfomonile tiedjei (strain ATCC 49306 / DSM 6799 / DCB-1)</name>
    <dbReference type="NCBI Taxonomy" id="706587"/>
    <lineage>
        <taxon>Bacteria</taxon>
        <taxon>Pseudomonadati</taxon>
        <taxon>Thermodesulfobacteriota</taxon>
        <taxon>Desulfomonilia</taxon>
        <taxon>Desulfomonilales</taxon>
        <taxon>Desulfomonilaceae</taxon>
        <taxon>Desulfomonile</taxon>
    </lineage>
</organism>
<evidence type="ECO:0000256" key="3">
    <source>
        <dbReference type="ARBA" id="ARBA00023125"/>
    </source>
</evidence>
<feature type="region of interest" description="Disordered" evidence="5">
    <location>
        <begin position="58"/>
        <end position="91"/>
    </location>
</feature>
<sequence length="91" mass="9648">MTKSDLVAKLAEEAGISKKAALAALDSVVTAIHDVLSKGEKVRITDLGSFSIVKRQARQGVNPRTGKPIKIPPTQAPKFSPAKALKDSVKK</sequence>
<dbReference type="RefSeq" id="WP_014809472.1">
    <property type="nucleotide sequence ID" value="NC_018025.1"/>
</dbReference>
<protein>
    <submittedName>
        <fullName evidence="6">Bacterial nucleoid DNA-binding protein</fullName>
    </submittedName>
</protein>
<dbReference type="Proteomes" id="UP000006055">
    <property type="component" value="Chromosome"/>
</dbReference>
<evidence type="ECO:0000313" key="6">
    <source>
        <dbReference type="EMBL" id="AFM24324.1"/>
    </source>
</evidence>
<dbReference type="PANTHER" id="PTHR33175:SF3">
    <property type="entry name" value="DNA-BINDING PROTEIN HU-BETA"/>
    <property type="match status" value="1"/>
</dbReference>
<reference evidence="7" key="1">
    <citation type="submission" date="2012-06" db="EMBL/GenBank/DDBJ databases">
        <title>Complete sequence of chromosome of Desulfomonile tiedjei DSM 6799.</title>
        <authorList>
            <person name="Lucas S."/>
            <person name="Copeland A."/>
            <person name="Lapidus A."/>
            <person name="Glavina del Rio T."/>
            <person name="Dalin E."/>
            <person name="Tice H."/>
            <person name="Bruce D."/>
            <person name="Goodwin L."/>
            <person name="Pitluck S."/>
            <person name="Peters L."/>
            <person name="Ovchinnikova G."/>
            <person name="Zeytun A."/>
            <person name="Lu M."/>
            <person name="Kyrpides N."/>
            <person name="Mavromatis K."/>
            <person name="Ivanova N."/>
            <person name="Brettin T."/>
            <person name="Detter J.C."/>
            <person name="Han C."/>
            <person name="Larimer F."/>
            <person name="Land M."/>
            <person name="Hauser L."/>
            <person name="Markowitz V."/>
            <person name="Cheng J.-F."/>
            <person name="Hugenholtz P."/>
            <person name="Woyke T."/>
            <person name="Wu D."/>
            <person name="Spring S."/>
            <person name="Schroeder M."/>
            <person name="Brambilla E."/>
            <person name="Klenk H.-P."/>
            <person name="Eisen J.A."/>
        </authorList>
    </citation>
    <scope>NUCLEOTIDE SEQUENCE [LARGE SCALE GENOMIC DNA]</scope>
    <source>
        <strain evidence="7">ATCC 49306 / DSM 6799 / DCB-1</strain>
    </source>
</reference>
<name>I4C433_DESTA</name>
<dbReference type="GO" id="GO:0003677">
    <property type="term" value="F:DNA binding"/>
    <property type="evidence" value="ECO:0007669"/>
    <property type="project" value="UniProtKB-KW"/>
</dbReference>
<dbReference type="AlphaFoldDB" id="I4C433"/>
<dbReference type="Gene3D" id="4.10.520.10">
    <property type="entry name" value="IHF-like DNA-binding proteins"/>
    <property type="match status" value="1"/>
</dbReference>
<keyword evidence="2" id="KW-0226">DNA condensation</keyword>
<gene>
    <name evidence="6" type="ordered locus">Desti_1613</name>
</gene>
<dbReference type="GO" id="GO:0005829">
    <property type="term" value="C:cytosol"/>
    <property type="evidence" value="ECO:0007669"/>
    <property type="project" value="TreeGrafter"/>
</dbReference>
<dbReference type="CDD" id="cd13831">
    <property type="entry name" value="HU"/>
    <property type="match status" value="1"/>
</dbReference>
<dbReference type="EMBL" id="CP003360">
    <property type="protein sequence ID" value="AFM24324.1"/>
    <property type="molecule type" value="Genomic_DNA"/>
</dbReference>
<dbReference type="HOGENOM" id="CLU_105066_3_1_7"/>
<dbReference type="PANTHER" id="PTHR33175">
    <property type="entry name" value="DNA-BINDING PROTEIN HU"/>
    <property type="match status" value="1"/>
</dbReference>
<keyword evidence="3 6" id="KW-0238">DNA-binding</keyword>
<dbReference type="SUPFAM" id="SSF47729">
    <property type="entry name" value="IHF-like DNA-binding proteins"/>
    <property type="match status" value="1"/>
</dbReference>
<evidence type="ECO:0000256" key="2">
    <source>
        <dbReference type="ARBA" id="ARBA00023067"/>
    </source>
</evidence>
<dbReference type="SMART" id="SM00411">
    <property type="entry name" value="BHL"/>
    <property type="match status" value="1"/>
</dbReference>
<keyword evidence="7" id="KW-1185">Reference proteome</keyword>
<evidence type="ECO:0000313" key="7">
    <source>
        <dbReference type="Proteomes" id="UP000006055"/>
    </source>
</evidence>
<dbReference type="PRINTS" id="PR01727">
    <property type="entry name" value="DNABINDINGHU"/>
</dbReference>
<proteinExistence type="inferred from homology"/>
<dbReference type="GO" id="GO:0030261">
    <property type="term" value="P:chromosome condensation"/>
    <property type="evidence" value="ECO:0007669"/>
    <property type="project" value="UniProtKB-KW"/>
</dbReference>
<evidence type="ECO:0000256" key="1">
    <source>
        <dbReference type="ARBA" id="ARBA00010529"/>
    </source>
</evidence>
<dbReference type="InterPro" id="IPR010992">
    <property type="entry name" value="IHF-like_DNA-bd_dom_sf"/>
</dbReference>
<dbReference type="GO" id="GO:0030527">
    <property type="term" value="F:structural constituent of chromatin"/>
    <property type="evidence" value="ECO:0007669"/>
    <property type="project" value="InterPro"/>
</dbReference>
<dbReference type="eggNOG" id="COG0776">
    <property type="taxonomic scope" value="Bacteria"/>
</dbReference>
<evidence type="ECO:0000256" key="5">
    <source>
        <dbReference type="SAM" id="MobiDB-lite"/>
    </source>
</evidence>
<dbReference type="STRING" id="706587.Desti_1613"/>
<dbReference type="InterPro" id="IPR000119">
    <property type="entry name" value="Hist_DNA-bd"/>
</dbReference>
<evidence type="ECO:0000256" key="4">
    <source>
        <dbReference type="RuleBase" id="RU003939"/>
    </source>
</evidence>
<dbReference type="KEGG" id="dti:Desti_1613"/>
<comment type="similarity">
    <text evidence="1 4">Belongs to the bacterial histone-like protein family.</text>
</comment>
<dbReference type="PATRIC" id="fig|706587.4.peg.1846"/>
<dbReference type="Pfam" id="PF00216">
    <property type="entry name" value="Bac_DNA_binding"/>
    <property type="match status" value="1"/>
</dbReference>
<dbReference type="OrthoDB" id="9799835at2"/>
<accession>I4C433</accession>